<proteinExistence type="predicted"/>
<dbReference type="InterPro" id="IPR038365">
    <property type="entry name" value="EcoRII_C_sf"/>
</dbReference>
<accession>A0A8B2U4G2</accession>
<dbReference type="Gene3D" id="3.40.91.80">
    <property type="match status" value="1"/>
</dbReference>
<evidence type="ECO:0000313" key="1">
    <source>
        <dbReference type="EMBL" id="RDE71571.1"/>
    </source>
</evidence>
<sequence length="199" mass="23115">MKMSTQIVSIVKKIIGDYPIQSSWTPSEFIDYYWNIYQKEYPKNNSVNGGVFEQLLVLSLLREGISPVYVQAELAFVPNVILDIVLYNRKTPITISAKTTLRERWKQADLEAMATKYVHREAKCYVLTLSRDEVKARRSDKNSYMGINDFILANTKEYDDLINELKRINISASESVKIIQTDNKVYDKKKAEEIYKIIL</sequence>
<gene>
    <name evidence="1" type="ORF">DPV83_03090</name>
</gene>
<reference evidence="1 2" key="1">
    <citation type="submission" date="2018-05" db="EMBL/GenBank/DDBJ databases">
        <title>Draft Genome Sequences for a Diverse set of 7 Haemophilus Species.</title>
        <authorList>
            <person name="Nichols M."/>
            <person name="Topaz N."/>
            <person name="Wang X."/>
            <person name="Wang X."/>
            <person name="Boxrud D."/>
        </authorList>
    </citation>
    <scope>NUCLEOTIDE SEQUENCE [LARGE SCALE GENOMIC DNA]</scope>
    <source>
        <strain evidence="1 2">C2001002503</strain>
    </source>
</reference>
<organism evidence="1 2">
    <name type="scientific">Aggregatibacter segnis</name>
    <dbReference type="NCBI Taxonomy" id="739"/>
    <lineage>
        <taxon>Bacteria</taxon>
        <taxon>Pseudomonadati</taxon>
        <taxon>Pseudomonadota</taxon>
        <taxon>Gammaproteobacteria</taxon>
        <taxon>Pasteurellales</taxon>
        <taxon>Pasteurellaceae</taxon>
        <taxon>Aggregatibacter</taxon>
    </lineage>
</organism>
<dbReference type="EMBL" id="QEPM01000002">
    <property type="protein sequence ID" value="RDE71571.1"/>
    <property type="molecule type" value="Genomic_DNA"/>
</dbReference>
<evidence type="ECO:0000313" key="2">
    <source>
        <dbReference type="Proteomes" id="UP000253998"/>
    </source>
</evidence>
<dbReference type="AlphaFoldDB" id="A0A8B2U4G2"/>
<name>A0A8B2U4G2_9PAST</name>
<dbReference type="Proteomes" id="UP000253998">
    <property type="component" value="Unassembled WGS sequence"/>
</dbReference>
<comment type="caution">
    <text evidence="1">The sequence shown here is derived from an EMBL/GenBank/DDBJ whole genome shotgun (WGS) entry which is preliminary data.</text>
</comment>
<protein>
    <submittedName>
        <fullName evidence="1">Uncharacterized protein</fullName>
    </submittedName>
</protein>